<dbReference type="SUPFAM" id="SSF48452">
    <property type="entry name" value="TPR-like"/>
    <property type="match status" value="1"/>
</dbReference>
<dbReference type="InterPro" id="IPR011990">
    <property type="entry name" value="TPR-like_helical_dom_sf"/>
</dbReference>
<evidence type="ECO:0000256" key="4">
    <source>
        <dbReference type="ARBA" id="ARBA00023136"/>
    </source>
</evidence>
<dbReference type="PROSITE" id="PS51257">
    <property type="entry name" value="PROKAR_LIPOPROTEIN"/>
    <property type="match status" value="1"/>
</dbReference>
<name>A0A0P0GPQ7_9BACE</name>
<feature type="chain" id="PRO_5006047859" evidence="6">
    <location>
        <begin position="23"/>
        <end position="566"/>
    </location>
</feature>
<proteinExistence type="inferred from homology"/>
<dbReference type="PATRIC" id="fig|246787.4.peg.2816"/>
<evidence type="ECO:0000256" key="5">
    <source>
        <dbReference type="ARBA" id="ARBA00023237"/>
    </source>
</evidence>
<dbReference type="InterPro" id="IPR012944">
    <property type="entry name" value="SusD_RagB_dom"/>
</dbReference>
<feature type="signal peptide" evidence="6">
    <location>
        <begin position="1"/>
        <end position="22"/>
    </location>
</feature>
<dbReference type="Proteomes" id="UP000061809">
    <property type="component" value="Chromosome"/>
</dbReference>
<comment type="similarity">
    <text evidence="2">Belongs to the SusD family.</text>
</comment>
<keyword evidence="5" id="KW-0998">Cell outer membrane</keyword>
<reference evidence="9 10" key="1">
    <citation type="journal article" date="2015" name="Science">
        <title>Genetic determinants of in vivo fitness and diet responsiveness in multiple human gut Bacteroides.</title>
        <authorList>
            <person name="Wu M."/>
            <person name="McNulty N.P."/>
            <person name="Rodionov D.A."/>
            <person name="Khoroshkin M.S."/>
            <person name="Griffin N.W."/>
            <person name="Cheng J."/>
            <person name="Latreille P."/>
            <person name="Kerstetter R.A."/>
            <person name="Terrapon N."/>
            <person name="Henrissat B."/>
            <person name="Osterman A.L."/>
            <person name="Gordon J.I."/>
        </authorList>
    </citation>
    <scope>NUCLEOTIDE SEQUENCE [LARGE SCALE GENOMIC DNA]</scope>
    <source>
        <strain evidence="9 10">WH2</strain>
    </source>
</reference>
<keyword evidence="3 6" id="KW-0732">Signal</keyword>
<evidence type="ECO:0000259" key="7">
    <source>
        <dbReference type="Pfam" id="PF07980"/>
    </source>
</evidence>
<evidence type="ECO:0000313" key="9">
    <source>
        <dbReference type="EMBL" id="ALJ59972.1"/>
    </source>
</evidence>
<sequence length="566" mass="64510">MKKSILLVASLMLFLGSGCDSFLDETNYSDVTSEGGYYDTEEGLNAIVNACYTPLRFWAGKEDAIGLSETGTDIIAAASGCVDNNMAAYTQSLDGTNSACTFYFDRFYAAINWCNTAIYHAETVPNPSKDEALATTLNKREAEARVLRAFYYWILTETFGDTYYIDVPSSSIVMNPVKTSVSDIYQHMFSDLDWAITSKLSTQQNDGGRVTVWTAKALKARLLLTRASVTKDAKMYEQAYNLAKDVIDNGPFELAKDFASIWDMKNSDGNSNNEVIWYVDYSTNQLYNSELDDKPVIRNGGNNAHLLFCMKYDDQPGMTRSIEYGRPFNRYMPTRYLIDLFDEERDQRYGGSFRHLWIMNNEKGKGKYTAMADTAIYIIKGEATAAQRAWAENRYQLFDRNDIYNADGSTKNMKQSLELCKFADPARASKDEDRSTRDGFMIRIAEMYLIVAEAGAQTDKSDALDYMNKLRMTRAVAGYEEDMCVNLSQIQDIDFILDERARELAGEQLRWFDLKRFGKEQFVKRIKKCNPNAANVDEHHWVRPFPQTFLDAIENKTEFTQNTGYK</sequence>
<dbReference type="Gene3D" id="1.25.40.390">
    <property type="match status" value="1"/>
</dbReference>
<comment type="subcellular location">
    <subcellularLocation>
        <location evidence="1">Cell outer membrane</location>
    </subcellularLocation>
</comment>
<dbReference type="GO" id="GO:0009279">
    <property type="term" value="C:cell outer membrane"/>
    <property type="evidence" value="ECO:0007669"/>
    <property type="project" value="UniProtKB-SubCell"/>
</dbReference>
<evidence type="ECO:0000256" key="3">
    <source>
        <dbReference type="ARBA" id="ARBA00022729"/>
    </source>
</evidence>
<dbReference type="Pfam" id="PF14322">
    <property type="entry name" value="SusD-like_3"/>
    <property type="match status" value="1"/>
</dbReference>
<organism evidence="9 10">
    <name type="scientific">Bacteroides cellulosilyticus</name>
    <dbReference type="NCBI Taxonomy" id="246787"/>
    <lineage>
        <taxon>Bacteria</taxon>
        <taxon>Pseudomonadati</taxon>
        <taxon>Bacteroidota</taxon>
        <taxon>Bacteroidia</taxon>
        <taxon>Bacteroidales</taxon>
        <taxon>Bacteroidaceae</taxon>
        <taxon>Bacteroides</taxon>
    </lineage>
</organism>
<gene>
    <name evidence="9" type="ORF">BcellWH2_02733</name>
</gene>
<protein>
    <submittedName>
        <fullName evidence="9">SusD family protein</fullName>
    </submittedName>
</protein>
<dbReference type="InterPro" id="IPR033985">
    <property type="entry name" value="SusD-like_N"/>
</dbReference>
<evidence type="ECO:0000256" key="6">
    <source>
        <dbReference type="SAM" id="SignalP"/>
    </source>
</evidence>
<evidence type="ECO:0000313" key="10">
    <source>
        <dbReference type="Proteomes" id="UP000061809"/>
    </source>
</evidence>
<dbReference type="KEGG" id="bcel:BcellWH2_02733"/>
<evidence type="ECO:0000259" key="8">
    <source>
        <dbReference type="Pfam" id="PF14322"/>
    </source>
</evidence>
<dbReference type="Pfam" id="PF07980">
    <property type="entry name" value="SusD_RagB"/>
    <property type="match status" value="1"/>
</dbReference>
<dbReference type="EMBL" id="CP012801">
    <property type="protein sequence ID" value="ALJ59972.1"/>
    <property type="molecule type" value="Genomic_DNA"/>
</dbReference>
<dbReference type="AlphaFoldDB" id="A0A0P0GPQ7"/>
<keyword evidence="4" id="KW-0472">Membrane</keyword>
<evidence type="ECO:0000256" key="2">
    <source>
        <dbReference type="ARBA" id="ARBA00006275"/>
    </source>
</evidence>
<feature type="domain" description="SusD-like N-terminal" evidence="8">
    <location>
        <begin position="22"/>
        <end position="222"/>
    </location>
</feature>
<evidence type="ECO:0000256" key="1">
    <source>
        <dbReference type="ARBA" id="ARBA00004442"/>
    </source>
</evidence>
<accession>A0A0P0GPQ7</accession>
<dbReference type="RefSeq" id="WP_029426289.1">
    <property type="nucleotide sequence ID" value="NZ_CP012801.1"/>
</dbReference>
<feature type="domain" description="RagB/SusD" evidence="7">
    <location>
        <begin position="274"/>
        <end position="541"/>
    </location>
</feature>